<dbReference type="RefSeq" id="WP_394830826.1">
    <property type="nucleotide sequence ID" value="NZ_CP089929.1"/>
</dbReference>
<name>A0ABZ2KUG8_9BACT</name>
<dbReference type="PROSITE" id="PS51996">
    <property type="entry name" value="TR_MART"/>
    <property type="match status" value="1"/>
</dbReference>
<feature type="transmembrane region" description="Helical" evidence="2">
    <location>
        <begin position="51"/>
        <end position="71"/>
    </location>
</feature>
<accession>A0ABZ2KUG8</accession>
<keyword evidence="2" id="KW-1133">Transmembrane helix</keyword>
<dbReference type="SUPFAM" id="SSF56399">
    <property type="entry name" value="ADP-ribosylation"/>
    <property type="match status" value="1"/>
</dbReference>
<evidence type="ECO:0000313" key="4">
    <source>
        <dbReference type="EMBL" id="WXB01216.1"/>
    </source>
</evidence>
<protein>
    <submittedName>
        <fullName evidence="4">ADP-ribosyltransferase domain-containing protein</fullName>
    </submittedName>
</protein>
<reference evidence="4" key="1">
    <citation type="submission" date="2021-12" db="EMBL/GenBank/DDBJ databases">
        <title>Discovery of the Pendulisporaceae a myxobacterial family with distinct sporulation behavior and unique specialized metabolism.</title>
        <authorList>
            <person name="Garcia R."/>
            <person name="Popoff A."/>
            <person name="Bader C.D."/>
            <person name="Loehr J."/>
            <person name="Walesch S."/>
            <person name="Walt C."/>
            <person name="Boldt J."/>
            <person name="Bunk B."/>
            <person name="Haeckl F.J.F.P.J."/>
            <person name="Gunesch A.P."/>
            <person name="Birkelbach J."/>
            <person name="Nuebel U."/>
            <person name="Pietschmann T."/>
            <person name="Bach T."/>
            <person name="Mueller R."/>
        </authorList>
    </citation>
    <scope>NUCLEOTIDE SEQUENCE</scope>
    <source>
        <strain evidence="4">MSr11367</strain>
    </source>
</reference>
<dbReference type="Pfam" id="PF03496">
    <property type="entry name" value="ADPrib_exo_Tox"/>
    <property type="match status" value="1"/>
</dbReference>
<feature type="domain" description="ADP ribosyltransferase" evidence="3">
    <location>
        <begin position="345"/>
        <end position="463"/>
    </location>
</feature>
<evidence type="ECO:0000256" key="2">
    <source>
        <dbReference type="SAM" id="Phobius"/>
    </source>
</evidence>
<keyword evidence="5" id="KW-1185">Reference proteome</keyword>
<evidence type="ECO:0000259" key="3">
    <source>
        <dbReference type="Pfam" id="PF03496"/>
    </source>
</evidence>
<feature type="transmembrane region" description="Helical" evidence="2">
    <location>
        <begin position="77"/>
        <end position="98"/>
    </location>
</feature>
<dbReference type="Proteomes" id="UP001374803">
    <property type="component" value="Chromosome"/>
</dbReference>
<organism evidence="4 5">
    <name type="scientific">Pendulispora rubella</name>
    <dbReference type="NCBI Taxonomy" id="2741070"/>
    <lineage>
        <taxon>Bacteria</taxon>
        <taxon>Pseudomonadati</taxon>
        <taxon>Myxococcota</taxon>
        <taxon>Myxococcia</taxon>
        <taxon>Myxococcales</taxon>
        <taxon>Sorangiineae</taxon>
        <taxon>Pendulisporaceae</taxon>
        <taxon>Pendulispora</taxon>
    </lineage>
</organism>
<evidence type="ECO:0000256" key="1">
    <source>
        <dbReference type="SAM" id="MobiDB-lite"/>
    </source>
</evidence>
<evidence type="ECO:0000313" key="5">
    <source>
        <dbReference type="Proteomes" id="UP001374803"/>
    </source>
</evidence>
<dbReference type="EMBL" id="CP089983">
    <property type="protein sequence ID" value="WXB01216.1"/>
    <property type="molecule type" value="Genomic_DNA"/>
</dbReference>
<proteinExistence type="predicted"/>
<dbReference type="Gene3D" id="3.90.176.10">
    <property type="entry name" value="Toxin ADP-ribosyltransferase, Chain A, domain 1"/>
    <property type="match status" value="1"/>
</dbReference>
<keyword evidence="2" id="KW-0812">Transmembrane</keyword>
<dbReference type="InterPro" id="IPR003540">
    <property type="entry name" value="ADP-ribosyltransferase"/>
</dbReference>
<feature type="region of interest" description="Disordered" evidence="1">
    <location>
        <begin position="247"/>
        <end position="288"/>
    </location>
</feature>
<keyword evidence="2" id="KW-0472">Membrane</keyword>
<sequence>MSHRETWVGLPLVEASLSLRIRIPDLPDVGSNIERHFGTDGGSFWDSVSAFFTYAGFAAAIVAGVVTAVAPVPGSQVVSAAIWISIFSSSAAATINIGQRYQEGFNSWRADAFDALSIVGNLFGAAGVLWSRGATVTMQVGGRIVTRVLMAQFATDGLQGLLFTVESYEEYARIKADPDLTPSEKVDKILELVRAWVLATTLTVINIKATKTDIDNLKKAPQHIPGKTPEENLKLLADPQAKVDLTAPPKVEGHTGNGKHKTTVQVDQEENAPHAGGRPKAVPPPRTKQQRFKDAMGNSHYEAHLKHVPELRGKHAFLSGLSDDEIIAIRGYVTNDGKPEFGGMRDYERINRALRTKDTAQLEILDAYIDLLKSGLAKMPPFEGTVHRVMNGIYPHEVKAMFEVGGTWSDRGFLSTSHGKSLDHAQVTISIEKTRSGKMVESVNPYPEREVIFPPDAKFKVITCHEYIPGRFLIMLREI</sequence>
<gene>
    <name evidence="4" type="ORF">LVJ94_30385</name>
</gene>